<gene>
    <name evidence="2" type="ORF">C7M61_002850</name>
</gene>
<dbReference type="GeneID" id="36566239"/>
<dbReference type="Proteomes" id="UP000241107">
    <property type="component" value="Unassembled WGS sequence"/>
</dbReference>
<evidence type="ECO:0000256" key="1">
    <source>
        <dbReference type="SAM" id="MobiDB-lite"/>
    </source>
</evidence>
<comment type="caution">
    <text evidence="2">The sequence shown here is derived from an EMBL/GenBank/DDBJ whole genome shotgun (WGS) entry which is preliminary data.</text>
</comment>
<accession>A0A2P7YQP6</accession>
<evidence type="ECO:0000313" key="2">
    <source>
        <dbReference type="EMBL" id="PSK38291.1"/>
    </source>
</evidence>
<organism evidence="2 3">
    <name type="scientific">Candidozyma pseudohaemuli</name>
    <dbReference type="NCBI Taxonomy" id="418784"/>
    <lineage>
        <taxon>Eukaryota</taxon>
        <taxon>Fungi</taxon>
        <taxon>Dikarya</taxon>
        <taxon>Ascomycota</taxon>
        <taxon>Saccharomycotina</taxon>
        <taxon>Pichiomycetes</taxon>
        <taxon>Metschnikowiaceae</taxon>
        <taxon>Candidozyma</taxon>
    </lineage>
</organism>
<dbReference type="VEuPathDB" id="FungiDB:C7M61_002850"/>
<proteinExistence type="predicted"/>
<dbReference type="EMBL" id="PYFQ01000006">
    <property type="protein sequence ID" value="PSK38291.1"/>
    <property type="molecule type" value="Genomic_DNA"/>
</dbReference>
<name>A0A2P7YQP6_9ASCO</name>
<feature type="region of interest" description="Disordered" evidence="1">
    <location>
        <begin position="137"/>
        <end position="157"/>
    </location>
</feature>
<feature type="region of interest" description="Disordered" evidence="1">
    <location>
        <begin position="182"/>
        <end position="218"/>
    </location>
</feature>
<reference evidence="2 3" key="1">
    <citation type="submission" date="2018-03" db="EMBL/GenBank/DDBJ databases">
        <title>Candida pseudohaemulonii genome assembly and annotation.</title>
        <authorList>
            <person name="Munoz J.F."/>
            <person name="Gade L.G."/>
            <person name="Chow N.A."/>
            <person name="Litvintseva A.P."/>
            <person name="Loparev V.N."/>
            <person name="Cuomo C.A."/>
        </authorList>
    </citation>
    <scope>NUCLEOTIDE SEQUENCE [LARGE SCALE GENOMIC DNA]</scope>
    <source>
        <strain evidence="2 3">B12108</strain>
    </source>
</reference>
<protein>
    <submittedName>
        <fullName evidence="2">Uncharacterized protein</fullName>
    </submittedName>
</protein>
<sequence>MFLFSPSRSKYLEPNPISFSTESEESEEFELFQLSTSKWASLPFIRAEGSTKSEEVFEEENENLEDLSEEESELLFMGIVPKKRVTKLGTFCKRSCSSLTAGLLKKEYPNLNQKPSIDLQSCSVSKVSFKIPSMETTAELTESSEEPVSNVLHPSGESTNTRSLIWRNLSFRRLLSHKSEGSYGSLKQESRTSTSNKASKPRSTAFMPRAFRLQPPKRPSKTYTWLGRAVLNFRSSVNMRAASGFDFGDSNAWPA</sequence>
<dbReference type="AlphaFoldDB" id="A0A2P7YQP6"/>
<dbReference type="RefSeq" id="XP_024713616.1">
    <property type="nucleotide sequence ID" value="XM_024858210.1"/>
</dbReference>
<keyword evidence="3" id="KW-1185">Reference proteome</keyword>
<evidence type="ECO:0000313" key="3">
    <source>
        <dbReference type="Proteomes" id="UP000241107"/>
    </source>
</evidence>
<feature type="compositionally biased region" description="Polar residues" evidence="1">
    <location>
        <begin position="185"/>
        <end position="202"/>
    </location>
</feature>